<evidence type="ECO:0000313" key="4">
    <source>
        <dbReference type="EMBL" id="CBH47531.1"/>
    </source>
</evidence>
<dbReference type="AlphaFoldDB" id="A0A3S5Y4W1"/>
<dbReference type="InterPro" id="IPR043426">
    <property type="entry name" value="MltB-like"/>
</dbReference>
<evidence type="ECO:0000259" key="3">
    <source>
        <dbReference type="Pfam" id="PF13406"/>
    </source>
</evidence>
<feature type="compositionally biased region" description="Pro residues" evidence="1">
    <location>
        <begin position="289"/>
        <end position="298"/>
    </location>
</feature>
<feature type="chain" id="PRO_5038403060" evidence="2">
    <location>
        <begin position="21"/>
        <end position="370"/>
    </location>
</feature>
<evidence type="ECO:0000256" key="1">
    <source>
        <dbReference type="SAM" id="MobiDB-lite"/>
    </source>
</evidence>
<dbReference type="GO" id="GO:0008933">
    <property type="term" value="F:peptidoglycan lytic transglycosylase activity"/>
    <property type="evidence" value="ECO:0007669"/>
    <property type="project" value="TreeGrafter"/>
</dbReference>
<feature type="domain" description="Transglycosylase SLT" evidence="3">
    <location>
        <begin position="203"/>
        <end position="249"/>
    </location>
</feature>
<feature type="region of interest" description="Disordered" evidence="1">
    <location>
        <begin position="30"/>
        <end position="59"/>
    </location>
</feature>
<dbReference type="EMBL" id="FN563149">
    <property type="protein sequence ID" value="CBH47531.1"/>
    <property type="molecule type" value="Genomic_DNA"/>
</dbReference>
<accession>A0A3S5Y4W1</accession>
<dbReference type="SUPFAM" id="SSF53955">
    <property type="entry name" value="Lysozyme-like"/>
    <property type="match status" value="1"/>
</dbReference>
<dbReference type="PANTHER" id="PTHR30163">
    <property type="entry name" value="MEMBRANE-BOUND LYTIC MUREIN TRANSGLYCOSYLASE B"/>
    <property type="match status" value="1"/>
</dbReference>
<gene>
    <name evidence="4" type="ordered locus">REQ_14510</name>
</gene>
<keyword evidence="2" id="KW-0732">Signal</keyword>
<dbReference type="CDD" id="cd13399">
    <property type="entry name" value="Slt35-like"/>
    <property type="match status" value="1"/>
</dbReference>
<dbReference type="Gene3D" id="1.10.530.10">
    <property type="match status" value="1"/>
</dbReference>
<dbReference type="Pfam" id="PF13406">
    <property type="entry name" value="SLT_2"/>
    <property type="match status" value="1"/>
</dbReference>
<protein>
    <submittedName>
        <fullName evidence="4">Secreted protein</fullName>
    </submittedName>
</protein>
<dbReference type="InterPro" id="IPR023346">
    <property type="entry name" value="Lysozyme-like_dom_sf"/>
</dbReference>
<dbReference type="PANTHER" id="PTHR30163:SF8">
    <property type="entry name" value="LYTIC MUREIN TRANSGLYCOSYLASE"/>
    <property type="match status" value="1"/>
</dbReference>
<dbReference type="Proteomes" id="UP001154400">
    <property type="component" value="Chromosome"/>
</dbReference>
<feature type="signal peptide" evidence="2">
    <location>
        <begin position="1"/>
        <end position="20"/>
    </location>
</feature>
<name>A0A3S5Y4W1_RHOH1</name>
<evidence type="ECO:0000256" key="2">
    <source>
        <dbReference type="SAM" id="SignalP"/>
    </source>
</evidence>
<dbReference type="KEGG" id="req:REQ_14510"/>
<dbReference type="GO" id="GO:0009253">
    <property type="term" value="P:peptidoglycan catabolic process"/>
    <property type="evidence" value="ECO:0007669"/>
    <property type="project" value="TreeGrafter"/>
</dbReference>
<dbReference type="RefSeq" id="WP_013415396.1">
    <property type="nucleotide sequence ID" value="NC_014659.1"/>
</dbReference>
<organism evidence="4">
    <name type="scientific">Rhodococcus hoagii (strain 103S)</name>
    <name type="common">Rhodococcus equi</name>
    <dbReference type="NCBI Taxonomy" id="685727"/>
    <lineage>
        <taxon>Bacteria</taxon>
        <taxon>Bacillati</taxon>
        <taxon>Actinomycetota</taxon>
        <taxon>Actinomycetes</taxon>
        <taxon>Mycobacteriales</taxon>
        <taxon>Nocardiaceae</taxon>
        <taxon>Prescottella</taxon>
    </lineage>
</organism>
<dbReference type="InterPro" id="IPR031304">
    <property type="entry name" value="SLT_2"/>
</dbReference>
<proteinExistence type="predicted"/>
<reference evidence="4" key="1">
    <citation type="journal article" date="2010" name="PLoS Genet.">
        <title>The genome of a pathogenic rhodococcus: cooptive virulence underpinned by key gene acquisitions.</title>
        <authorList>
            <person name="Letek M."/>
            <person name="Gonzalez P."/>
            <person name="Macarthur I."/>
            <person name="Rodriguez H."/>
            <person name="Freeman T.C."/>
            <person name="Valero-Rello A."/>
            <person name="Blanco M."/>
            <person name="Buckley T."/>
            <person name="Cherevach I."/>
            <person name="Fahey R."/>
            <person name="Hapeshi A."/>
            <person name="Holdstock J."/>
            <person name="Leadon D."/>
            <person name="Navas J."/>
            <person name="Ocampo A."/>
            <person name="Quail M.A."/>
            <person name="Sanders M."/>
            <person name="Scortti M.M."/>
            <person name="Prescott J.F."/>
            <person name="Fogarty U."/>
            <person name="Meijer W.G."/>
            <person name="Parkhill J."/>
            <person name="Bentley S.D."/>
            <person name="Vazquez-Boland J.A."/>
        </authorList>
    </citation>
    <scope>NUCLEOTIDE SEQUENCE [LARGE SCALE GENOMIC DNA]</scope>
    <source>
        <strain evidence="4 5">103S</strain>
    </source>
</reference>
<feature type="region of interest" description="Disordered" evidence="1">
    <location>
        <begin position="289"/>
        <end position="344"/>
    </location>
</feature>
<dbReference type="GeneID" id="77231716"/>
<evidence type="ECO:0000313" key="5">
    <source>
        <dbReference type="Proteomes" id="UP000006892"/>
    </source>
</evidence>
<sequence length="370" mass="36723">MRVRGILGTSSLVLAGVVTAAASIGGVFDTSSPEPASPAAAAAVSSSSSSTTTEAPAAQAAMVPTVGLVPAAPRPERQLRTAKPAPAPTLPDPTALLAGAAPRSVPVPVVVGPLGIPEIVLNAYRSAELAMAGAQPGCGLQWNLLAGIGKIESGHAGGGQTDAAGTTVTPILGPTLNGHLAGNEIITDTDRGALDGDPVHDRAVGPMQFIPSTWVRYASDGNGDGVADPNNVFDATLSAARYLCAGGLNLNDPSQLTRAVLRYNNSSTYMANVLSWSAAYRTGGTPAPAVPVAPAPPERSPDTEAVAEAAPTPAPSPTEPTTTPAAPPAEQPGATVPAPMPLPTVPGLPQLPCLVFCPPPAPAPTPGPAA</sequence>